<evidence type="ECO:0000313" key="1">
    <source>
        <dbReference type="EMBL" id="KKN86507.1"/>
    </source>
</evidence>
<reference evidence="1" key="1">
    <citation type="journal article" date="2015" name="Nature">
        <title>Complex archaea that bridge the gap between prokaryotes and eukaryotes.</title>
        <authorList>
            <person name="Spang A."/>
            <person name="Saw J.H."/>
            <person name="Jorgensen S.L."/>
            <person name="Zaremba-Niedzwiedzka K."/>
            <person name="Martijn J."/>
            <person name="Lind A.E."/>
            <person name="van Eijk R."/>
            <person name="Schleper C."/>
            <person name="Guy L."/>
            <person name="Ettema T.J."/>
        </authorList>
    </citation>
    <scope>NUCLEOTIDE SEQUENCE</scope>
</reference>
<gene>
    <name evidence="1" type="ORF">LCGC14_0266830</name>
</gene>
<protein>
    <recommendedName>
        <fullName evidence="2">MarR family transcriptional regulator</fullName>
    </recommendedName>
</protein>
<evidence type="ECO:0008006" key="2">
    <source>
        <dbReference type="Google" id="ProtNLM"/>
    </source>
</evidence>
<name>A0A0F9UGL4_9ZZZZ</name>
<comment type="caution">
    <text evidence="1">The sequence shown here is derived from an EMBL/GenBank/DDBJ whole genome shotgun (WGS) entry which is preliminary data.</text>
</comment>
<sequence length="82" mass="9448">MVELEAKDVKRGVELYLHYYGLSTLNEIADNLDISGLVVMLSIHDLVTDKKVVKQIIRPDEGRRDINIPGHYYQYVANIDEM</sequence>
<dbReference type="EMBL" id="LAZR01000146">
    <property type="protein sequence ID" value="KKN86507.1"/>
    <property type="molecule type" value="Genomic_DNA"/>
</dbReference>
<proteinExistence type="predicted"/>
<accession>A0A0F9UGL4</accession>
<dbReference type="AlphaFoldDB" id="A0A0F9UGL4"/>
<organism evidence="1">
    <name type="scientific">marine sediment metagenome</name>
    <dbReference type="NCBI Taxonomy" id="412755"/>
    <lineage>
        <taxon>unclassified sequences</taxon>
        <taxon>metagenomes</taxon>
        <taxon>ecological metagenomes</taxon>
    </lineage>
</organism>